<evidence type="ECO:0000256" key="2">
    <source>
        <dbReference type="ARBA" id="ARBA00013064"/>
    </source>
</evidence>
<evidence type="ECO:0000313" key="10">
    <source>
        <dbReference type="Proteomes" id="UP000286908"/>
    </source>
</evidence>
<dbReference type="PANTHER" id="PTHR19134">
    <property type="entry name" value="RECEPTOR-TYPE TYROSINE-PROTEIN PHOSPHATASE"/>
    <property type="match status" value="1"/>
</dbReference>
<evidence type="ECO:0000256" key="1">
    <source>
        <dbReference type="ARBA" id="ARBA00004613"/>
    </source>
</evidence>
<dbReference type="PRINTS" id="PR00700">
    <property type="entry name" value="PRTYPHPHTASE"/>
</dbReference>
<keyword evidence="5" id="KW-0904">Protein phosphatase</keyword>
<geneLocation type="plasmid" evidence="9">
    <name>unnamed1</name>
</geneLocation>
<keyword evidence="3" id="KW-0964">Secreted</keyword>
<evidence type="ECO:0000256" key="3">
    <source>
        <dbReference type="ARBA" id="ARBA00022525"/>
    </source>
</evidence>
<dbReference type="Gene3D" id="3.90.190.10">
    <property type="entry name" value="Protein tyrosine phosphatase superfamily"/>
    <property type="match status" value="1"/>
</dbReference>
<evidence type="ECO:0000256" key="6">
    <source>
        <dbReference type="ARBA" id="ARBA00023026"/>
    </source>
</evidence>
<dbReference type="InterPro" id="IPR003595">
    <property type="entry name" value="Tyr_Pase_cat"/>
</dbReference>
<evidence type="ECO:0000256" key="5">
    <source>
        <dbReference type="ARBA" id="ARBA00022912"/>
    </source>
</evidence>
<feature type="domain" description="Tyrosine specific protein phosphatases" evidence="8">
    <location>
        <begin position="277"/>
        <end position="353"/>
    </location>
</feature>
<dbReference type="Proteomes" id="UP000286908">
    <property type="component" value="Unassembled WGS sequence"/>
</dbReference>
<dbReference type="OrthoDB" id="6199520at2"/>
<dbReference type="SMART" id="SM00194">
    <property type="entry name" value="PTPc"/>
    <property type="match status" value="1"/>
</dbReference>
<dbReference type="InterPro" id="IPR000387">
    <property type="entry name" value="Tyr_Pase_dom"/>
</dbReference>
<dbReference type="GO" id="GO:0004725">
    <property type="term" value="F:protein tyrosine phosphatase activity"/>
    <property type="evidence" value="ECO:0007669"/>
    <property type="project" value="UniProtKB-EC"/>
</dbReference>
<dbReference type="InterPro" id="IPR003546">
    <property type="entry name" value="Tyr_Pase_SptP/YopH"/>
</dbReference>
<dbReference type="GO" id="GO:0005576">
    <property type="term" value="C:extracellular region"/>
    <property type="evidence" value="ECO:0007669"/>
    <property type="project" value="UniProtKB-SubCell"/>
</dbReference>
<dbReference type="InterPro" id="IPR000242">
    <property type="entry name" value="PTP_cat"/>
</dbReference>
<dbReference type="SMART" id="SM00404">
    <property type="entry name" value="PTPc_motif"/>
    <property type="match status" value="1"/>
</dbReference>
<sequence length="363" mass="40186">MIMPGIRPDIIPNYTQSNDALPPPLPPRLTQYQGRTVVLQERSSQPPAVPPHPVFMQPPSYPAPVPPSLQARARMPLPGEVVHQSLAQRRAGPKFTPFTEEMKTERAGDVFGQLQTKTAERLDRNNFITGMNHQRYGDIDTCATTQLFTPEGKGLPANQMKVDGVNLAMRSQYPKPEELRDHLCMLADQKPGVLVVLSSDNDIADRHLPAYFRRDGHYDDVSVKCKINPKAHIAMAGNLELRNYRIEITANGKTTPISVMHVTNWEDRTTIAPSALKKLVSGINGKIEQKIGQDPGCNPQPFIHCSAGIGRTGAAAGAIEILKPGNKNMPEEIVLQLRETGSSKMVQTSEQYNTLINLHKEHH</sequence>
<dbReference type="EC" id="3.1.3.48" evidence="2"/>
<dbReference type="PROSITE" id="PS50056">
    <property type="entry name" value="TYR_PHOSPHATASE_2"/>
    <property type="match status" value="1"/>
</dbReference>
<dbReference type="AlphaFoldDB" id="A0A433ZQR2"/>
<keyword evidence="9" id="KW-0614">Plasmid</keyword>
<dbReference type="InterPro" id="IPR016130">
    <property type="entry name" value="Tyr_Pase_AS"/>
</dbReference>
<evidence type="ECO:0000259" key="7">
    <source>
        <dbReference type="PROSITE" id="PS50055"/>
    </source>
</evidence>
<dbReference type="Pfam" id="PF00102">
    <property type="entry name" value="Y_phosphatase"/>
    <property type="match status" value="1"/>
</dbReference>
<comment type="subcellular location">
    <subcellularLocation>
        <location evidence="1">Secreted</location>
    </subcellularLocation>
</comment>
<proteinExistence type="predicted"/>
<organism evidence="9 10">
    <name type="scientific">Morganella morganii</name>
    <name type="common">Proteus morganii</name>
    <dbReference type="NCBI Taxonomy" id="582"/>
    <lineage>
        <taxon>Bacteria</taxon>
        <taxon>Pseudomonadati</taxon>
        <taxon>Pseudomonadota</taxon>
        <taxon>Gammaproteobacteria</taxon>
        <taxon>Enterobacterales</taxon>
        <taxon>Morganellaceae</taxon>
        <taxon>Morganella</taxon>
    </lineage>
</organism>
<dbReference type="InterPro" id="IPR050348">
    <property type="entry name" value="Protein-Tyr_Phosphatase"/>
</dbReference>
<dbReference type="InterPro" id="IPR029021">
    <property type="entry name" value="Prot-tyrosine_phosphatase-like"/>
</dbReference>
<dbReference type="EMBL" id="NRQY01000002">
    <property type="protein sequence ID" value="RUT64464.1"/>
    <property type="molecule type" value="Genomic_DNA"/>
</dbReference>
<protein>
    <recommendedName>
        <fullName evidence="2">protein-tyrosine-phosphatase</fullName>
        <ecNumber evidence="2">3.1.3.48</ecNumber>
    </recommendedName>
</protein>
<evidence type="ECO:0000259" key="8">
    <source>
        <dbReference type="PROSITE" id="PS50056"/>
    </source>
</evidence>
<dbReference type="PROSITE" id="PS50055">
    <property type="entry name" value="TYR_PHOSPHATASE_PTP"/>
    <property type="match status" value="1"/>
</dbReference>
<dbReference type="PRINTS" id="PR01371">
    <property type="entry name" value="BACYPHPHTASE"/>
</dbReference>
<feature type="domain" description="Tyrosine-protein phosphatase" evidence="7">
    <location>
        <begin position="171"/>
        <end position="362"/>
    </location>
</feature>
<evidence type="ECO:0000256" key="4">
    <source>
        <dbReference type="ARBA" id="ARBA00022801"/>
    </source>
</evidence>
<evidence type="ECO:0000313" key="9">
    <source>
        <dbReference type="EMBL" id="RUT64464.1"/>
    </source>
</evidence>
<name>A0A433ZQR2_MORMO</name>
<dbReference type="PANTHER" id="PTHR19134:SF449">
    <property type="entry name" value="TYROSINE-PROTEIN PHOSPHATASE 1"/>
    <property type="match status" value="1"/>
</dbReference>
<dbReference type="SUPFAM" id="SSF52799">
    <property type="entry name" value="(Phosphotyrosine protein) phosphatases II"/>
    <property type="match status" value="1"/>
</dbReference>
<gene>
    <name evidence="9" type="ORF">CKG00_14845</name>
</gene>
<keyword evidence="4" id="KW-0378">Hydrolase</keyword>
<accession>A0A433ZQR2</accession>
<keyword evidence="6" id="KW-0843">Virulence</keyword>
<reference evidence="9 10" key="1">
    <citation type="submission" date="2017-08" db="EMBL/GenBank/DDBJ databases">
        <title>Draft genome sequence of pheromone producing symbiont Morganella morganii, of the female New Zealand grass grub Costelytra giveni.</title>
        <authorList>
            <person name="Laugraud A."/>
            <person name="Young S.D."/>
            <person name="Hurst M.H."/>
        </authorList>
    </citation>
    <scope>NUCLEOTIDE SEQUENCE [LARGE SCALE GENOMIC DNA]</scope>
    <source>
        <strain evidence="9 10">MMsCG</strain>
        <plasmid evidence="9">unnamed1</plasmid>
    </source>
</reference>
<dbReference type="PROSITE" id="PS00383">
    <property type="entry name" value="TYR_PHOSPHATASE_1"/>
    <property type="match status" value="1"/>
</dbReference>
<comment type="caution">
    <text evidence="9">The sequence shown here is derived from an EMBL/GenBank/DDBJ whole genome shotgun (WGS) entry which is preliminary data.</text>
</comment>